<dbReference type="InterPro" id="IPR059000">
    <property type="entry name" value="ATPase_P-type_domA"/>
</dbReference>
<evidence type="ECO:0000256" key="6">
    <source>
        <dbReference type="ARBA" id="ARBA00022840"/>
    </source>
</evidence>
<dbReference type="SFLD" id="SFLDG00002">
    <property type="entry name" value="C1.7:_P-type_atpase_like"/>
    <property type="match status" value="1"/>
</dbReference>
<accession>A0ABS6Y086</accession>
<evidence type="ECO:0000256" key="3">
    <source>
        <dbReference type="ARBA" id="ARBA00022692"/>
    </source>
</evidence>
<keyword evidence="13" id="KW-1185">Reference proteome</keyword>
<dbReference type="Pfam" id="PF00702">
    <property type="entry name" value="Hydrolase"/>
    <property type="match status" value="1"/>
</dbReference>
<dbReference type="InterPro" id="IPR001757">
    <property type="entry name" value="P_typ_ATPase"/>
</dbReference>
<dbReference type="NCBIfam" id="TIGR01511">
    <property type="entry name" value="ATPase-IB1_Cu"/>
    <property type="match status" value="1"/>
</dbReference>
<dbReference type="PROSITE" id="PS01047">
    <property type="entry name" value="HMA_1"/>
    <property type="match status" value="1"/>
</dbReference>
<evidence type="ECO:0000259" key="11">
    <source>
        <dbReference type="PROSITE" id="PS50846"/>
    </source>
</evidence>
<keyword evidence="5 10" id="KW-0547">Nucleotide-binding</keyword>
<comment type="caution">
    <text evidence="12">The sequence shown here is derived from an EMBL/GenBank/DDBJ whole genome shotgun (WGS) entry which is preliminary data.</text>
</comment>
<evidence type="ECO:0000256" key="5">
    <source>
        <dbReference type="ARBA" id="ARBA00022741"/>
    </source>
</evidence>
<gene>
    <name evidence="12" type="ORF">KZH69_16275</name>
</gene>
<dbReference type="CDD" id="cd02094">
    <property type="entry name" value="P-type_ATPase_Cu-like"/>
    <property type="match status" value="1"/>
</dbReference>
<dbReference type="Proteomes" id="UP000812031">
    <property type="component" value="Unassembled WGS sequence"/>
</dbReference>
<evidence type="ECO:0000256" key="2">
    <source>
        <dbReference type="ARBA" id="ARBA00006024"/>
    </source>
</evidence>
<comment type="subcellular location">
    <subcellularLocation>
        <location evidence="10">Cell membrane</location>
    </subcellularLocation>
    <subcellularLocation>
        <location evidence="1">Membrane</location>
        <topology evidence="1">Multi-pass membrane protein</topology>
    </subcellularLocation>
</comment>
<evidence type="ECO:0000256" key="4">
    <source>
        <dbReference type="ARBA" id="ARBA00022723"/>
    </source>
</evidence>
<dbReference type="InterPro" id="IPR018303">
    <property type="entry name" value="ATPase_P-typ_P_site"/>
</dbReference>
<feature type="transmembrane region" description="Helical" evidence="10">
    <location>
        <begin position="751"/>
        <end position="770"/>
    </location>
</feature>
<feature type="transmembrane region" description="Helical" evidence="10">
    <location>
        <begin position="192"/>
        <end position="213"/>
    </location>
</feature>
<dbReference type="NCBIfam" id="TIGR01494">
    <property type="entry name" value="ATPase_P-type"/>
    <property type="match status" value="1"/>
</dbReference>
<dbReference type="PROSITE" id="PS00154">
    <property type="entry name" value="ATPASE_E1_E2"/>
    <property type="match status" value="1"/>
</dbReference>
<keyword evidence="6 10" id="KW-0067">ATP-binding</keyword>
<dbReference type="Pfam" id="PF00122">
    <property type="entry name" value="E1-E2_ATPase"/>
    <property type="match status" value="1"/>
</dbReference>
<keyword evidence="7" id="KW-1278">Translocase</keyword>
<name>A0ABS6Y086_9FLAO</name>
<proteinExistence type="inferred from homology"/>
<dbReference type="PANTHER" id="PTHR43520:SF8">
    <property type="entry name" value="P-TYPE CU(+) TRANSPORTER"/>
    <property type="match status" value="1"/>
</dbReference>
<evidence type="ECO:0000313" key="12">
    <source>
        <dbReference type="EMBL" id="MBW4362047.1"/>
    </source>
</evidence>
<feature type="transmembrane region" description="Helical" evidence="10">
    <location>
        <begin position="410"/>
        <end position="432"/>
    </location>
</feature>
<protein>
    <submittedName>
        <fullName evidence="12">Heavy metal translocating P-type ATPase</fullName>
    </submittedName>
</protein>
<feature type="transmembrane region" description="Helical" evidence="10">
    <location>
        <begin position="167"/>
        <end position="186"/>
    </location>
</feature>
<dbReference type="SFLD" id="SFLDS00003">
    <property type="entry name" value="Haloacid_Dehalogenase"/>
    <property type="match status" value="1"/>
</dbReference>
<dbReference type="RefSeq" id="WP_219318536.1">
    <property type="nucleotide sequence ID" value="NZ_JAHWYN010000017.1"/>
</dbReference>
<dbReference type="CDD" id="cd00371">
    <property type="entry name" value="HMA"/>
    <property type="match status" value="1"/>
</dbReference>
<evidence type="ECO:0000256" key="10">
    <source>
        <dbReference type="RuleBase" id="RU362081"/>
    </source>
</evidence>
<evidence type="ECO:0000256" key="9">
    <source>
        <dbReference type="ARBA" id="ARBA00023136"/>
    </source>
</evidence>
<evidence type="ECO:0000313" key="13">
    <source>
        <dbReference type="Proteomes" id="UP000812031"/>
    </source>
</evidence>
<evidence type="ECO:0000256" key="8">
    <source>
        <dbReference type="ARBA" id="ARBA00022989"/>
    </source>
</evidence>
<dbReference type="PROSITE" id="PS50846">
    <property type="entry name" value="HMA_2"/>
    <property type="match status" value="1"/>
</dbReference>
<comment type="similarity">
    <text evidence="2 10">Belongs to the cation transport ATPase (P-type) (TC 3.A.3) family. Type IB subfamily.</text>
</comment>
<feature type="transmembrane region" description="Helical" evidence="10">
    <location>
        <begin position="776"/>
        <end position="798"/>
    </location>
</feature>
<evidence type="ECO:0000256" key="1">
    <source>
        <dbReference type="ARBA" id="ARBA00004141"/>
    </source>
</evidence>
<feature type="domain" description="HMA" evidence="11">
    <location>
        <begin position="74"/>
        <end position="140"/>
    </location>
</feature>
<dbReference type="InterPro" id="IPR044492">
    <property type="entry name" value="P_typ_ATPase_HD_dom"/>
</dbReference>
<sequence length="804" mass="86702">MATPINTIFYIPLEDVESEHCALIIDNGLGKIKSIDSHTVELNNNRAVITTSKPEALPEAVSAIRDLGYGVTTVKKTFPVLEMSCASCAIGVETAVQIQPGIVSASVNFATATVAIEYLPNMISIAEIKKAVQLAGYDLFIEEDNKEQETLEEIHEKKFNQLKLKTLWAGLLTVPVVIIGMFFMDIPYANEIMWVLSTPVVVWFGQNFYINAWKQAKHRSANMDTLVALGTGVAYIFSVFNTLFPHFWHEKGLHSHVYFEAAAVIITFILLGKLLEEKAKGNTSTAIKKLMGLQPKTVTIITGDEQQTTIPIDTVKHGNIILVKPGEQIAVDGMVTKGNSYVDESMLSGEPVPLLKKENEKVYAGTINQKGSFQFRAEKVSSETMLASIIKMVQEAQGSKAPVQKLVDKIAGIFVPIVILIAIIAFVSWILLGGENGFSQGLIAFATVLVIACPCALGLATPTAIMVGIGKGAENGILIKDAVSLELAQKVNAVVLDKTGTITEGKPIVTDSHWMDESGLLKQILVSIEKQSEHPLAEAVIKHFDDNSSIALEHFESITGKGVAATVEGKTYLVGNKKLLLEKNIPLSDELIAKTNEWSAESKTVIWFSDGSQAIAVIAIADKIKETSIAAIQQLQKSGITVYMLTGDNEATAAAISKKTGITNYKAEVLPEQKAAFVKQLQSEGKIVAMVGDGINDSTALAQADVSIAMGKGSDIAMDVAKMTIISSDLSKIPEAITLSKQTVATIKQNLFWALFYNIIGIPIAAGILYPINGFLLNPMIAGAAMALSSVSVVSNSLRLKWKK</sequence>
<keyword evidence="10" id="KW-1003">Cell membrane</keyword>
<dbReference type="PANTHER" id="PTHR43520">
    <property type="entry name" value="ATP7, ISOFORM B"/>
    <property type="match status" value="1"/>
</dbReference>
<dbReference type="InterPro" id="IPR006121">
    <property type="entry name" value="HMA_dom"/>
</dbReference>
<evidence type="ECO:0000256" key="7">
    <source>
        <dbReference type="ARBA" id="ARBA00022967"/>
    </source>
</evidence>
<keyword evidence="9 10" id="KW-0472">Membrane</keyword>
<dbReference type="InterPro" id="IPR027256">
    <property type="entry name" value="P-typ_ATPase_IB"/>
</dbReference>
<organism evidence="12 13">
    <name type="scientific">Flavobacterium taihuense</name>
    <dbReference type="NCBI Taxonomy" id="2857508"/>
    <lineage>
        <taxon>Bacteria</taxon>
        <taxon>Pseudomonadati</taxon>
        <taxon>Bacteroidota</taxon>
        <taxon>Flavobacteriia</taxon>
        <taxon>Flavobacteriales</taxon>
        <taxon>Flavobacteriaceae</taxon>
        <taxon>Flavobacterium</taxon>
    </lineage>
</organism>
<feature type="transmembrane region" description="Helical" evidence="10">
    <location>
        <begin position="256"/>
        <end position="275"/>
    </location>
</feature>
<dbReference type="EMBL" id="JAHWYN010000017">
    <property type="protein sequence ID" value="MBW4362047.1"/>
    <property type="molecule type" value="Genomic_DNA"/>
</dbReference>
<dbReference type="InterPro" id="IPR017969">
    <property type="entry name" value="Heavy-metal-associated_CS"/>
</dbReference>
<dbReference type="NCBIfam" id="TIGR01525">
    <property type="entry name" value="ATPase-IB_hvy"/>
    <property type="match status" value="1"/>
</dbReference>
<dbReference type="Pfam" id="PF00403">
    <property type="entry name" value="HMA"/>
    <property type="match status" value="1"/>
</dbReference>
<keyword evidence="8 10" id="KW-1133">Transmembrane helix</keyword>
<feature type="transmembrane region" description="Helical" evidence="10">
    <location>
        <begin position="225"/>
        <end position="244"/>
    </location>
</feature>
<dbReference type="SFLD" id="SFLDF00027">
    <property type="entry name" value="p-type_atpase"/>
    <property type="match status" value="1"/>
</dbReference>
<reference evidence="12 13" key="1">
    <citation type="submission" date="2021-07" db="EMBL/GenBank/DDBJ databases">
        <title>Flavobacterium sp. nov. isolated from sediment on the Taihu Lake.</title>
        <authorList>
            <person name="Qu J.-H."/>
        </authorList>
    </citation>
    <scope>NUCLEOTIDE SEQUENCE [LARGE SCALE GENOMIC DNA]</scope>
    <source>
        <strain evidence="12 13">NAS39</strain>
    </source>
</reference>
<keyword evidence="3 10" id="KW-0812">Transmembrane</keyword>
<feature type="transmembrane region" description="Helical" evidence="10">
    <location>
        <begin position="438"/>
        <end position="461"/>
    </location>
</feature>
<keyword evidence="4 10" id="KW-0479">Metal-binding</keyword>